<keyword evidence="3" id="KW-1185">Reference proteome</keyword>
<accession>A0A0M8ZSW1</accession>
<sequence length="506" mass="57257">MPRKVVTNRTRDPPAIHLSLSAMITELCEGRRFAVRQTVPAIYQRSADPKEEKTPFPLFKKRNLFSLLTVDVTKLKTSRNSLLTALLNVEPLIERRYHGDQVTRFSESCHVAVDPPEGRNSSLNYCPSCEEIGRERAKLSEKGDEDLVFFLSLMTVYVQQIKKELANHNMEIRCFFKFGKFGCYMSDEHIVKRAENVSGACSLPLSNQVEIQALIALNPNTVATRRKSLKLLKSQPSPKYNTITIPRKVQKLHRSKSQPAISLVKTWQSTWLVLNKMMISLSAIDRKKLLRRMTVRWTLNGEVTIIFIKASRRWKDPIGVKGEISYRTMIDEETKRRQKPEAAQIDGPFRFQLLLNRCKILTPLSVFESGDLALIAFGKLRRAWKKRLKLQGVGACLKKLGGEVEITVHESTNRATRGAIPPRHGCVADGTAKTDAAPRAREHPLRGPLSAVSRNVTEKCTTAIEMKPFLGGFIVTRNTSKIGKIFLLPSLPILREGDKKMRLFSA</sequence>
<dbReference type="AlphaFoldDB" id="A0A0M8ZSW1"/>
<evidence type="ECO:0000256" key="1">
    <source>
        <dbReference type="SAM" id="MobiDB-lite"/>
    </source>
</evidence>
<proteinExistence type="predicted"/>
<organism evidence="2 3">
    <name type="scientific">Melipona quadrifasciata</name>
    <dbReference type="NCBI Taxonomy" id="166423"/>
    <lineage>
        <taxon>Eukaryota</taxon>
        <taxon>Metazoa</taxon>
        <taxon>Ecdysozoa</taxon>
        <taxon>Arthropoda</taxon>
        <taxon>Hexapoda</taxon>
        <taxon>Insecta</taxon>
        <taxon>Pterygota</taxon>
        <taxon>Neoptera</taxon>
        <taxon>Endopterygota</taxon>
        <taxon>Hymenoptera</taxon>
        <taxon>Apocrita</taxon>
        <taxon>Aculeata</taxon>
        <taxon>Apoidea</taxon>
        <taxon>Anthophila</taxon>
        <taxon>Apidae</taxon>
        <taxon>Melipona</taxon>
    </lineage>
</organism>
<dbReference type="EMBL" id="KQ435867">
    <property type="protein sequence ID" value="KOX70277.1"/>
    <property type="molecule type" value="Genomic_DNA"/>
</dbReference>
<reference evidence="2 3" key="1">
    <citation type="submission" date="2015-07" db="EMBL/GenBank/DDBJ databases">
        <title>The genome of Melipona quadrifasciata.</title>
        <authorList>
            <person name="Pan H."/>
            <person name="Kapheim K."/>
        </authorList>
    </citation>
    <scope>NUCLEOTIDE SEQUENCE [LARGE SCALE GENOMIC DNA]</scope>
    <source>
        <strain evidence="2">0111107301</strain>
        <tissue evidence="2">Whole body</tissue>
    </source>
</reference>
<gene>
    <name evidence="2" type="ORF">WN51_05227</name>
</gene>
<name>A0A0M8ZSW1_9HYME</name>
<protein>
    <submittedName>
        <fullName evidence="2">Uncharacterized protein</fullName>
    </submittedName>
</protein>
<dbReference type="Proteomes" id="UP000053105">
    <property type="component" value="Unassembled WGS sequence"/>
</dbReference>
<evidence type="ECO:0000313" key="3">
    <source>
        <dbReference type="Proteomes" id="UP000053105"/>
    </source>
</evidence>
<evidence type="ECO:0000313" key="2">
    <source>
        <dbReference type="EMBL" id="KOX70277.1"/>
    </source>
</evidence>
<feature type="region of interest" description="Disordered" evidence="1">
    <location>
        <begin position="414"/>
        <end position="441"/>
    </location>
</feature>